<dbReference type="InterPro" id="IPR050486">
    <property type="entry name" value="Mannose-1P_guanyltransferase"/>
</dbReference>
<gene>
    <name evidence="10" type="ORF">CGZ90_08365</name>
</gene>
<evidence type="ECO:0000256" key="2">
    <source>
        <dbReference type="ARBA" id="ARBA00010231"/>
    </source>
</evidence>
<dbReference type="Gene3D" id="3.90.550.10">
    <property type="entry name" value="Spore Coat Polysaccharide Biosynthesis Protein SpsA, Chain A"/>
    <property type="match status" value="1"/>
</dbReference>
<name>A0A235FAW7_9BACL</name>
<comment type="subcellular location">
    <subcellularLocation>
        <location evidence="1">Cytoplasm</location>
        <location evidence="1">Cytosol</location>
    </subcellularLocation>
</comment>
<keyword evidence="11" id="KW-1185">Reference proteome</keyword>
<dbReference type="AlphaFoldDB" id="A0A235FAW7"/>
<dbReference type="PANTHER" id="PTHR22572">
    <property type="entry name" value="SUGAR-1-PHOSPHATE GUANYL TRANSFERASE"/>
    <property type="match status" value="1"/>
</dbReference>
<dbReference type="SUPFAM" id="SSF55957">
    <property type="entry name" value="Phosphoglucomutase, C-terminal domain"/>
    <property type="match status" value="1"/>
</dbReference>
<feature type="domain" description="EIF2B subunit epsilon/gamma LbH" evidence="9">
    <location>
        <begin position="249"/>
        <end position="351"/>
    </location>
</feature>
<evidence type="ECO:0000256" key="4">
    <source>
        <dbReference type="ARBA" id="ARBA00022540"/>
    </source>
</evidence>
<evidence type="ECO:0000313" key="10">
    <source>
        <dbReference type="EMBL" id="OYD57905.1"/>
    </source>
</evidence>
<proteinExistence type="inferred from homology"/>
<evidence type="ECO:0000256" key="6">
    <source>
        <dbReference type="ARBA" id="ARBA00022917"/>
    </source>
</evidence>
<dbReference type="FunFam" id="3.90.550.10:FF:000013">
    <property type="entry name" value="mannose-1-phosphate guanyltransferase beta"/>
    <property type="match status" value="1"/>
</dbReference>
<dbReference type="EMBL" id="NOII01000002">
    <property type="protein sequence ID" value="OYD57905.1"/>
    <property type="molecule type" value="Genomic_DNA"/>
</dbReference>
<dbReference type="InterPro" id="IPR005844">
    <property type="entry name" value="A-D-PHexomutase_a/b/a-I"/>
</dbReference>
<dbReference type="Pfam" id="PF02878">
    <property type="entry name" value="PGM_PMM_I"/>
    <property type="match status" value="1"/>
</dbReference>
<comment type="caution">
    <text evidence="10">The sequence shown here is derived from an EMBL/GenBank/DDBJ whole genome shotgun (WGS) entry which is preliminary data.</text>
</comment>
<sequence>MKGVIMAGGKGTRLRPLTCNLPKPMVPMLHKPVMEYGIELLKKHGITDIAVTVHYLPDAIRNYFGDGSEFGVNLHYFEETVPLGTAGAIKAAEDFLDETFVVVSGDALTDFDLEQGISYHEEKGAAVTIFMKQVESPLEYGVIMTNEDGKIIRFLEKPSWNEVFSDTVNTGIYVVDPIVFSYMEKNVPFDFSKDLFPLLMKEERHLYGYSAEGYWSDIGNLQQYRQSHYDMLSGLVELPMYGQEIKPGIWAGENCFIEDGAIIEGPASIGEGTVIRKGARVERLSVIGKNSVLSSKSSVKKSVLWNDVYIGTEAELRGATVANGTKVENGASIYEHAVVGNHCVIGRKATLKPEVKIWPEKEIYEEALVHTSLIWGRKASKSLFGARGINGIANVEITPDYVARLAAAYGAVLPHGSKIGVASDSNHFSIMIKQAFMQGLHSSGVNTYDISPTVSPVVRFTIKNEKLQGGIYFRFSNRNDEKQLTIEFYDEKGLPIHPDIERKIENAYWQEDYRRAAFDRIGKGTANSAKSEDYIEALMKTVDVKLIKNVKFRVVVNYRHQPYLSFIPELYNRLNCEILTVPYQTSAEELTSFVRATNAHVGILVGEEGETMRLVTETGQVLDDETMLALYVFTAFYDQKIKEMAIPVYGSSGLEAIAAALDGKLIRTKANPRSLLEVGEGEMNYLFDAQYAFIQILELLAKKNATISGLLEMLPDVQLLRELVPCPKDKKGQVMRKLMEDIKGSNVELLDGIKVFHPDGGWTLILPDSEHPVFTVYSQGMDEKKAKEFASNYINKIRQYQQV</sequence>
<dbReference type="GO" id="GO:0016868">
    <property type="term" value="F:intramolecular phosphotransferase activity"/>
    <property type="evidence" value="ECO:0007669"/>
    <property type="project" value="InterPro"/>
</dbReference>
<dbReference type="OrthoDB" id="9801899at2"/>
<dbReference type="SUPFAM" id="SSF51161">
    <property type="entry name" value="Trimeric LpxA-like enzymes"/>
    <property type="match status" value="1"/>
</dbReference>
<keyword evidence="4" id="KW-0396">Initiation factor</keyword>
<feature type="domain" description="Alpha-D-phosphohexomutase alpha/beta/alpha" evidence="8">
    <location>
        <begin position="382"/>
        <end position="513"/>
    </location>
</feature>
<keyword evidence="6" id="KW-0648">Protein biosynthesis</keyword>
<dbReference type="InterPro" id="IPR036900">
    <property type="entry name" value="A-D-PHexomutase_C_sf"/>
</dbReference>
<dbReference type="InterPro" id="IPR005835">
    <property type="entry name" value="NTP_transferase_dom"/>
</dbReference>
<dbReference type="Pfam" id="PF25084">
    <property type="entry name" value="LbH_EIF2B"/>
    <property type="match status" value="1"/>
</dbReference>
<evidence type="ECO:0000256" key="3">
    <source>
        <dbReference type="ARBA" id="ARBA00022490"/>
    </source>
</evidence>
<evidence type="ECO:0000313" key="11">
    <source>
        <dbReference type="Proteomes" id="UP000215059"/>
    </source>
</evidence>
<dbReference type="InterPro" id="IPR029044">
    <property type="entry name" value="Nucleotide-diphossugar_trans"/>
</dbReference>
<dbReference type="InterPro" id="IPR016055">
    <property type="entry name" value="A-D-PHexomutase_a/b/a-I/II/III"/>
</dbReference>
<evidence type="ECO:0000259" key="7">
    <source>
        <dbReference type="Pfam" id="PF00483"/>
    </source>
</evidence>
<protein>
    <recommendedName>
        <fullName evidence="12">Nucleoside-diphosphate-sugar pyrophosphorylase</fullName>
    </recommendedName>
</protein>
<evidence type="ECO:0000259" key="8">
    <source>
        <dbReference type="Pfam" id="PF02878"/>
    </source>
</evidence>
<evidence type="ECO:0000256" key="1">
    <source>
        <dbReference type="ARBA" id="ARBA00004514"/>
    </source>
</evidence>
<dbReference type="SUPFAM" id="SSF53738">
    <property type="entry name" value="Phosphoglucomutase, first 3 domains"/>
    <property type="match status" value="1"/>
</dbReference>
<evidence type="ECO:0000259" key="9">
    <source>
        <dbReference type="Pfam" id="PF25084"/>
    </source>
</evidence>
<evidence type="ECO:0000256" key="5">
    <source>
        <dbReference type="ARBA" id="ARBA00022679"/>
    </source>
</evidence>
<feature type="domain" description="Nucleotidyl transferase" evidence="7">
    <location>
        <begin position="2"/>
        <end position="232"/>
    </location>
</feature>
<dbReference type="Gene3D" id="2.160.10.10">
    <property type="entry name" value="Hexapeptide repeat proteins"/>
    <property type="match status" value="1"/>
</dbReference>
<dbReference type="Gene3D" id="3.40.120.10">
    <property type="entry name" value="Alpha-D-Glucose-1,6-Bisphosphate, subunit A, domain 3"/>
    <property type="match status" value="3"/>
</dbReference>
<keyword evidence="3" id="KW-0963">Cytoplasm</keyword>
<dbReference type="RefSeq" id="WP_094251938.1">
    <property type="nucleotide sequence ID" value="NZ_JBHLXL010000001.1"/>
</dbReference>
<keyword evidence="5" id="KW-0808">Transferase</keyword>
<organism evidence="10 11">
    <name type="scientific">Fictibacillus aquaticus</name>
    <dbReference type="NCBI Taxonomy" id="2021314"/>
    <lineage>
        <taxon>Bacteria</taxon>
        <taxon>Bacillati</taxon>
        <taxon>Bacillota</taxon>
        <taxon>Bacilli</taxon>
        <taxon>Bacillales</taxon>
        <taxon>Fictibacillaceae</taxon>
        <taxon>Fictibacillus</taxon>
    </lineage>
</organism>
<dbReference type="InterPro" id="IPR056764">
    <property type="entry name" value="LbH_EIF2B3/5"/>
</dbReference>
<dbReference type="GO" id="GO:0005975">
    <property type="term" value="P:carbohydrate metabolic process"/>
    <property type="evidence" value="ECO:0007669"/>
    <property type="project" value="InterPro"/>
</dbReference>
<accession>A0A235FAW7</accession>
<dbReference type="GO" id="GO:0016740">
    <property type="term" value="F:transferase activity"/>
    <property type="evidence" value="ECO:0007669"/>
    <property type="project" value="UniProtKB-KW"/>
</dbReference>
<reference evidence="10 11" key="1">
    <citation type="submission" date="2017-07" db="EMBL/GenBank/DDBJ databases">
        <title>Fictibacillus sp. nov. GDSW-R2A3 Genome sequencing and assembly.</title>
        <authorList>
            <person name="Mayilraj S."/>
        </authorList>
    </citation>
    <scope>NUCLEOTIDE SEQUENCE [LARGE SCALE GENOMIC DNA]</scope>
    <source>
        <strain evidence="10 11">GDSW-R2A3</strain>
    </source>
</reference>
<dbReference type="Gene3D" id="3.30.310.50">
    <property type="entry name" value="Alpha-D-phosphohexomutase, C-terminal domain"/>
    <property type="match status" value="1"/>
</dbReference>
<dbReference type="SUPFAM" id="SSF53448">
    <property type="entry name" value="Nucleotide-diphospho-sugar transferases"/>
    <property type="match status" value="1"/>
</dbReference>
<dbReference type="Proteomes" id="UP000215059">
    <property type="component" value="Unassembled WGS sequence"/>
</dbReference>
<comment type="similarity">
    <text evidence="2">Belongs to the phosphohexose mutase family.</text>
</comment>
<evidence type="ECO:0008006" key="12">
    <source>
        <dbReference type="Google" id="ProtNLM"/>
    </source>
</evidence>
<dbReference type="CDD" id="cd04181">
    <property type="entry name" value="NTP_transferase"/>
    <property type="match status" value="1"/>
</dbReference>
<dbReference type="InterPro" id="IPR011004">
    <property type="entry name" value="Trimer_LpxA-like_sf"/>
</dbReference>
<dbReference type="Pfam" id="PF00483">
    <property type="entry name" value="NTP_transferase"/>
    <property type="match status" value="1"/>
</dbReference>